<name>A0AAV3S4T7_9EURY</name>
<dbReference type="EMBL" id="BAAABL010000021">
    <property type="protein sequence ID" value="GAA0292760.1"/>
    <property type="molecule type" value="Genomic_DNA"/>
</dbReference>
<comment type="caution">
    <text evidence="2">The sequence shown here is derived from an EMBL/GenBank/DDBJ whole genome shotgun (WGS) entry which is preliminary data.</text>
</comment>
<dbReference type="Proteomes" id="UP001500837">
    <property type="component" value="Unassembled WGS sequence"/>
</dbReference>
<keyword evidence="3" id="KW-1185">Reference proteome</keyword>
<sequence length="190" mass="19215">MSVALAGCTTGDVGGSGDSGGTDGDGTDGDGTDGAGDGINGGGTTTDTSFAGCPSLRDADRTVCAATAGADVPVVLRPSTTALTSPGTLRFTLSNGGESTLGLNPYDWTVHRETADGWEHVAPDATIEPWREIQPGESQSWVLGVGTEPTAEGDDVACGPLALDARTYAFSVVAQEGDVWTAYVARFRVA</sequence>
<evidence type="ECO:0000313" key="3">
    <source>
        <dbReference type="Proteomes" id="UP001500837"/>
    </source>
</evidence>
<gene>
    <name evidence="2" type="ORF">GCM10009066_04100</name>
</gene>
<organism evidence="2 3">
    <name type="scientific">Halarchaeum salinum</name>
    <dbReference type="NCBI Taxonomy" id="489912"/>
    <lineage>
        <taxon>Archaea</taxon>
        <taxon>Methanobacteriati</taxon>
        <taxon>Methanobacteriota</taxon>
        <taxon>Stenosarchaea group</taxon>
        <taxon>Halobacteria</taxon>
        <taxon>Halobacteriales</taxon>
        <taxon>Halobacteriaceae</taxon>
    </lineage>
</organism>
<feature type="compositionally biased region" description="Gly residues" evidence="1">
    <location>
        <begin position="12"/>
        <end position="24"/>
    </location>
</feature>
<reference evidence="2 3" key="1">
    <citation type="journal article" date="2019" name="Int. J. Syst. Evol. Microbiol.">
        <title>The Global Catalogue of Microorganisms (GCM) 10K type strain sequencing project: providing services to taxonomists for standard genome sequencing and annotation.</title>
        <authorList>
            <consortium name="The Broad Institute Genomics Platform"/>
            <consortium name="The Broad Institute Genome Sequencing Center for Infectious Disease"/>
            <person name="Wu L."/>
            <person name="Ma J."/>
        </authorList>
    </citation>
    <scope>NUCLEOTIDE SEQUENCE [LARGE SCALE GENOMIC DNA]</scope>
    <source>
        <strain evidence="2 3">JCM 16330</strain>
    </source>
</reference>
<accession>A0AAV3S4T7</accession>
<evidence type="ECO:0000256" key="1">
    <source>
        <dbReference type="SAM" id="MobiDB-lite"/>
    </source>
</evidence>
<proteinExistence type="predicted"/>
<feature type="region of interest" description="Disordered" evidence="1">
    <location>
        <begin position="1"/>
        <end position="43"/>
    </location>
</feature>
<evidence type="ECO:0000313" key="2">
    <source>
        <dbReference type="EMBL" id="GAA0292760.1"/>
    </source>
</evidence>
<dbReference type="AlphaFoldDB" id="A0AAV3S4T7"/>
<feature type="compositionally biased region" description="Gly residues" evidence="1">
    <location>
        <begin position="32"/>
        <end position="43"/>
    </location>
</feature>
<protein>
    <submittedName>
        <fullName evidence="2">Uncharacterized protein</fullName>
    </submittedName>
</protein>